<proteinExistence type="inferred from homology"/>
<dbReference type="InterPro" id="IPR046357">
    <property type="entry name" value="PPIase_dom_sf"/>
</dbReference>
<dbReference type="PANTHER" id="PTHR47529">
    <property type="entry name" value="PEPTIDYL-PROLYL CIS-TRANS ISOMERASE D"/>
    <property type="match status" value="1"/>
</dbReference>
<keyword evidence="3" id="KW-0997">Cell inner membrane</keyword>
<sequence length="642" mass="73197">MMKFMRKNTTARKVVIAVVVAALASYVLFSFGEAPPVAPGDTIAKVGSSKIKMRDATIQEVNLRGVYRGIKDDQLNQFVVSSLIREAIMLDGANSLDLAVSDAELRDFVINYRKSPNGYVDDENYAAFIRSRYRMPVGSYEDYLRDHALTTDKFRRLFFSSAFVSEEKIKEAFLDQNRKVDLEMVVVNTFDVKDQVSLEGDDLRKFYDEHREEFKTGEQRQVRFAAWDIQELRDSIEVTDEELKTEYEENIERYRTQEQVKANHILIKTGDQGLSDEEALAKIQEIQNEIADGLAFEEAAKRYSEDASNASRGGDLGFFARGRMVKPFEETAFAMADGEVSGPVKTTFGYHLINRVEHRPESVREFETVQNTIRNQMINRKARKQIGDRAAAFREKALTMGFDEAAESLEQKLQTSLYFDNDNQAEMGPTLNRNFTARRAAFQLKSEKDITDVVNLGNTQVVMQWVATRSGDVLAFESNKNRIKAIAEKIAAGKFIEKMYDEIKTAAANKPEATLKDLAAGRDFLKENHFIESKEVDGNRIPFQIRREDLAFEDLFALEPGDFLGSYETQQDSRFALVRLSKKQEADLSKLEEERFQIVENLQSQEAATFLSSYVYGRLTQYDPSDELEAKLLTVMSGPRNR</sequence>
<dbReference type="Gene3D" id="1.10.4030.10">
    <property type="entry name" value="Porin chaperone SurA, peptide-binding domain"/>
    <property type="match status" value="1"/>
</dbReference>
<comment type="subcellular location">
    <subcellularLocation>
        <location evidence="1">Cell inner membrane</location>
        <topology evidence="1">Single-pass type II membrane protein</topology>
        <orientation evidence="1">Periplasmic side</orientation>
    </subcellularLocation>
</comment>
<keyword evidence="7" id="KW-0143">Chaperone</keyword>
<dbReference type="InterPro" id="IPR023058">
    <property type="entry name" value="PPIase_PpiC_CS"/>
</dbReference>
<evidence type="ECO:0000256" key="3">
    <source>
        <dbReference type="ARBA" id="ARBA00022519"/>
    </source>
</evidence>
<protein>
    <recommendedName>
        <fullName evidence="9">Periplasmic chaperone PpiD</fullName>
    </recommendedName>
    <alternativeName>
        <fullName evidence="10">Periplasmic folding chaperone</fullName>
    </alternativeName>
</protein>
<evidence type="ECO:0000256" key="8">
    <source>
        <dbReference type="ARBA" id="ARBA00038408"/>
    </source>
</evidence>
<evidence type="ECO:0000313" key="13">
    <source>
        <dbReference type="EMBL" id="QTD52897.1"/>
    </source>
</evidence>
<evidence type="ECO:0000256" key="1">
    <source>
        <dbReference type="ARBA" id="ARBA00004382"/>
    </source>
</evidence>
<accession>A0A8A4TU53</accession>
<name>A0A8A4TU53_SULCO</name>
<dbReference type="EMBL" id="CP071793">
    <property type="protein sequence ID" value="QTD52897.1"/>
    <property type="molecule type" value="Genomic_DNA"/>
</dbReference>
<keyword evidence="11 13" id="KW-0413">Isomerase</keyword>
<evidence type="ECO:0000256" key="7">
    <source>
        <dbReference type="ARBA" id="ARBA00023186"/>
    </source>
</evidence>
<dbReference type="KEGG" id="scor:J3U87_10505"/>
<dbReference type="PANTHER" id="PTHR47529:SF1">
    <property type="entry name" value="PERIPLASMIC CHAPERONE PPID"/>
    <property type="match status" value="1"/>
</dbReference>
<evidence type="ECO:0000256" key="5">
    <source>
        <dbReference type="ARBA" id="ARBA00022989"/>
    </source>
</evidence>
<dbReference type="InterPro" id="IPR000297">
    <property type="entry name" value="PPIase_PpiC"/>
</dbReference>
<evidence type="ECO:0000256" key="9">
    <source>
        <dbReference type="ARBA" id="ARBA00040743"/>
    </source>
</evidence>
<dbReference type="Pfam" id="PF13624">
    <property type="entry name" value="SurA_N_3"/>
    <property type="match status" value="1"/>
</dbReference>
<evidence type="ECO:0000313" key="14">
    <source>
        <dbReference type="Proteomes" id="UP000663929"/>
    </source>
</evidence>
<dbReference type="AlphaFoldDB" id="A0A8A4TU53"/>
<keyword evidence="6" id="KW-0472">Membrane</keyword>
<dbReference type="PROSITE" id="PS50198">
    <property type="entry name" value="PPIC_PPIASE_2"/>
    <property type="match status" value="1"/>
</dbReference>
<dbReference type="PROSITE" id="PS01096">
    <property type="entry name" value="PPIC_PPIASE_1"/>
    <property type="match status" value="1"/>
</dbReference>
<organism evidence="13 14">
    <name type="scientific">Sulfidibacter corallicola</name>
    <dbReference type="NCBI Taxonomy" id="2818388"/>
    <lineage>
        <taxon>Bacteria</taxon>
        <taxon>Pseudomonadati</taxon>
        <taxon>Acidobacteriota</taxon>
        <taxon>Holophagae</taxon>
        <taxon>Acanthopleuribacterales</taxon>
        <taxon>Acanthopleuribacteraceae</taxon>
        <taxon>Sulfidibacter</taxon>
    </lineage>
</organism>
<dbReference type="SUPFAM" id="SSF109998">
    <property type="entry name" value="Triger factor/SurA peptide-binding domain-like"/>
    <property type="match status" value="1"/>
</dbReference>
<dbReference type="Gene3D" id="3.10.50.40">
    <property type="match status" value="1"/>
</dbReference>
<keyword evidence="4" id="KW-0812">Transmembrane</keyword>
<dbReference type="InterPro" id="IPR027304">
    <property type="entry name" value="Trigger_fact/SurA_dom_sf"/>
</dbReference>
<dbReference type="Pfam" id="PF13616">
    <property type="entry name" value="Rotamase_3"/>
    <property type="match status" value="1"/>
</dbReference>
<evidence type="ECO:0000259" key="12">
    <source>
        <dbReference type="PROSITE" id="PS50198"/>
    </source>
</evidence>
<keyword evidence="2" id="KW-1003">Cell membrane</keyword>
<evidence type="ECO:0000256" key="6">
    <source>
        <dbReference type="ARBA" id="ARBA00023136"/>
    </source>
</evidence>
<evidence type="ECO:0000256" key="10">
    <source>
        <dbReference type="ARBA" id="ARBA00042775"/>
    </source>
</evidence>
<dbReference type="RefSeq" id="WP_237382995.1">
    <property type="nucleotide sequence ID" value="NZ_CP071793.1"/>
</dbReference>
<evidence type="ECO:0000256" key="4">
    <source>
        <dbReference type="ARBA" id="ARBA00022692"/>
    </source>
</evidence>
<dbReference type="InterPro" id="IPR052029">
    <property type="entry name" value="PpiD_chaperone"/>
</dbReference>
<keyword evidence="14" id="KW-1185">Reference proteome</keyword>
<keyword evidence="5" id="KW-1133">Transmembrane helix</keyword>
<dbReference type="SUPFAM" id="SSF54534">
    <property type="entry name" value="FKBP-like"/>
    <property type="match status" value="1"/>
</dbReference>
<dbReference type="GO" id="GO:0003755">
    <property type="term" value="F:peptidyl-prolyl cis-trans isomerase activity"/>
    <property type="evidence" value="ECO:0007669"/>
    <property type="project" value="UniProtKB-KW"/>
</dbReference>
<comment type="similarity">
    <text evidence="8">Belongs to the PpiD chaperone family.</text>
</comment>
<reference evidence="13" key="1">
    <citation type="submission" date="2021-03" db="EMBL/GenBank/DDBJ databases">
        <title>Acanthopleuribacteraceae sp. M133.</title>
        <authorList>
            <person name="Wang G."/>
        </authorList>
    </citation>
    <scope>NUCLEOTIDE SEQUENCE</scope>
    <source>
        <strain evidence="13">M133</strain>
    </source>
</reference>
<evidence type="ECO:0000256" key="2">
    <source>
        <dbReference type="ARBA" id="ARBA00022475"/>
    </source>
</evidence>
<keyword evidence="11" id="KW-0697">Rotamase</keyword>
<evidence type="ECO:0000256" key="11">
    <source>
        <dbReference type="PROSITE-ProRule" id="PRU00278"/>
    </source>
</evidence>
<feature type="domain" description="PpiC" evidence="12">
    <location>
        <begin position="257"/>
        <end position="357"/>
    </location>
</feature>
<gene>
    <name evidence="13" type="ORF">J3U87_10505</name>
</gene>
<dbReference type="Proteomes" id="UP000663929">
    <property type="component" value="Chromosome"/>
</dbReference>
<dbReference type="GO" id="GO:0005886">
    <property type="term" value="C:plasma membrane"/>
    <property type="evidence" value="ECO:0007669"/>
    <property type="project" value="UniProtKB-SubCell"/>
</dbReference>